<organism evidence="1 2">
    <name type="scientific">Araneus ventricosus</name>
    <name type="common">Orbweaver spider</name>
    <name type="synonym">Epeira ventricosa</name>
    <dbReference type="NCBI Taxonomy" id="182803"/>
    <lineage>
        <taxon>Eukaryota</taxon>
        <taxon>Metazoa</taxon>
        <taxon>Ecdysozoa</taxon>
        <taxon>Arthropoda</taxon>
        <taxon>Chelicerata</taxon>
        <taxon>Arachnida</taxon>
        <taxon>Araneae</taxon>
        <taxon>Araneomorphae</taxon>
        <taxon>Entelegynae</taxon>
        <taxon>Araneoidea</taxon>
        <taxon>Araneidae</taxon>
        <taxon>Araneus</taxon>
    </lineage>
</organism>
<reference evidence="1 2" key="1">
    <citation type="journal article" date="2019" name="Sci. Rep.">
        <title>Orb-weaving spider Araneus ventricosus genome elucidates the spidroin gene catalogue.</title>
        <authorList>
            <person name="Kono N."/>
            <person name="Nakamura H."/>
            <person name="Ohtoshi R."/>
            <person name="Moran D.A.P."/>
            <person name="Shinohara A."/>
            <person name="Yoshida Y."/>
            <person name="Fujiwara M."/>
            <person name="Mori M."/>
            <person name="Tomita M."/>
            <person name="Arakawa K."/>
        </authorList>
    </citation>
    <scope>NUCLEOTIDE SEQUENCE [LARGE SCALE GENOMIC DNA]</scope>
</reference>
<evidence type="ECO:0000313" key="1">
    <source>
        <dbReference type="EMBL" id="GBM65801.1"/>
    </source>
</evidence>
<comment type="caution">
    <text evidence="1">The sequence shown here is derived from an EMBL/GenBank/DDBJ whole genome shotgun (WGS) entry which is preliminary data.</text>
</comment>
<evidence type="ECO:0000313" key="2">
    <source>
        <dbReference type="Proteomes" id="UP000499080"/>
    </source>
</evidence>
<dbReference type="AlphaFoldDB" id="A0A4Y2HKB3"/>
<gene>
    <name evidence="1" type="ORF">AVEN_196110_1</name>
</gene>
<name>A0A4Y2HKB3_ARAVE</name>
<dbReference type="Proteomes" id="UP000499080">
    <property type="component" value="Unassembled WGS sequence"/>
</dbReference>
<proteinExistence type="predicted"/>
<protein>
    <submittedName>
        <fullName evidence="1">Uncharacterized protein</fullName>
    </submittedName>
</protein>
<sequence>MSRPWAGGVQARNPIPLKIHPVCGIVVQSIILKGTNVLQLVWCERLERGLPAQKSSESHLTAAQNYVVHPNSHRVASKRDFNVSKLNKSFPRCVLFSIFFSIIFPPNSGIIK</sequence>
<keyword evidence="2" id="KW-1185">Reference proteome</keyword>
<dbReference type="EMBL" id="BGPR01001995">
    <property type="protein sequence ID" value="GBM65801.1"/>
    <property type="molecule type" value="Genomic_DNA"/>
</dbReference>
<accession>A0A4Y2HKB3</accession>